<dbReference type="GO" id="GO:0051301">
    <property type="term" value="P:cell division"/>
    <property type="evidence" value="ECO:0007669"/>
    <property type="project" value="TreeGrafter"/>
</dbReference>
<dbReference type="OrthoDB" id="1122255at2"/>
<dbReference type="InterPro" id="IPR019734">
    <property type="entry name" value="TPR_rpt"/>
</dbReference>
<accession>A0A1T5E857</accession>
<dbReference type="SUPFAM" id="SSF48452">
    <property type="entry name" value="TPR-like"/>
    <property type="match status" value="1"/>
</dbReference>
<organism evidence="1 2">
    <name type="scientific">Soonwooa buanensis</name>
    <dbReference type="NCBI Taxonomy" id="619805"/>
    <lineage>
        <taxon>Bacteria</taxon>
        <taxon>Pseudomonadati</taxon>
        <taxon>Bacteroidota</taxon>
        <taxon>Flavobacteriia</taxon>
        <taxon>Flavobacteriales</taxon>
        <taxon>Weeksellaceae</taxon>
        <taxon>Chryseobacterium group</taxon>
        <taxon>Soonwooa</taxon>
    </lineage>
</organism>
<dbReference type="AlphaFoldDB" id="A0A1T5E857"/>
<dbReference type="Gene3D" id="1.25.40.10">
    <property type="entry name" value="Tetratricopeptide repeat domain"/>
    <property type="match status" value="1"/>
</dbReference>
<evidence type="ECO:0000313" key="1">
    <source>
        <dbReference type="EMBL" id="SKB80187.1"/>
    </source>
</evidence>
<proteinExistence type="predicted"/>
<dbReference type="Proteomes" id="UP000191112">
    <property type="component" value="Unassembled WGS sequence"/>
</dbReference>
<dbReference type="PANTHER" id="PTHR12558">
    <property type="entry name" value="CELL DIVISION CYCLE 16,23,27"/>
    <property type="match status" value="1"/>
</dbReference>
<evidence type="ECO:0000313" key="2">
    <source>
        <dbReference type="Proteomes" id="UP000191112"/>
    </source>
</evidence>
<dbReference type="RefSeq" id="WP_079666458.1">
    <property type="nucleotide sequence ID" value="NZ_FUYZ01000003.1"/>
</dbReference>
<sequence length="172" mass="20432">MNLTKNKYYFEALDCYPYNLADCLEALNYALSYDPEDSDALCLMGRIYSEQLKNYEQAKTYFQEALACDVGNVTIPKYYVSCLLNNEDYEEALKLLDFSFKTKGIDKSNILYWKSVYFEKLERYDEALKTIKEAKKFSYNKDMIEFLENREKFVKSKMPKKKATKKKKKRTN</sequence>
<keyword evidence="2" id="KW-1185">Reference proteome</keyword>
<dbReference type="EMBL" id="FUYZ01000003">
    <property type="protein sequence ID" value="SKB80187.1"/>
    <property type="molecule type" value="Genomic_DNA"/>
</dbReference>
<name>A0A1T5E857_9FLAO</name>
<gene>
    <name evidence="1" type="ORF">SAMN05660477_01187</name>
</gene>
<dbReference type="InterPro" id="IPR011990">
    <property type="entry name" value="TPR-like_helical_dom_sf"/>
</dbReference>
<reference evidence="1 2" key="1">
    <citation type="submission" date="2017-02" db="EMBL/GenBank/DDBJ databases">
        <authorList>
            <person name="Peterson S.W."/>
        </authorList>
    </citation>
    <scope>NUCLEOTIDE SEQUENCE [LARGE SCALE GENOMIC DNA]</scope>
    <source>
        <strain evidence="1 2">DSM 22323</strain>
    </source>
</reference>
<dbReference type="STRING" id="619805.SAMN05660477_01187"/>
<dbReference type="Pfam" id="PF13181">
    <property type="entry name" value="TPR_8"/>
    <property type="match status" value="1"/>
</dbReference>
<dbReference type="PANTHER" id="PTHR12558:SF13">
    <property type="entry name" value="CELL DIVISION CYCLE PROTEIN 27 HOMOLOG"/>
    <property type="match status" value="1"/>
</dbReference>
<protein>
    <submittedName>
        <fullName evidence="1">Tetratricopeptide repeat-containing protein</fullName>
    </submittedName>
</protein>